<dbReference type="Pfam" id="PF15936">
    <property type="entry name" value="DUF4749"/>
    <property type="match status" value="1"/>
</dbReference>
<evidence type="ECO:0000256" key="4">
    <source>
        <dbReference type="SAM" id="MobiDB-lite"/>
    </source>
</evidence>
<evidence type="ECO:0000259" key="5">
    <source>
        <dbReference type="PROSITE" id="PS50106"/>
    </source>
</evidence>
<comment type="subcellular location">
    <subcellularLocation>
        <location evidence="1">Cytoplasm</location>
    </subcellularLocation>
</comment>
<dbReference type="InterPro" id="IPR036034">
    <property type="entry name" value="PDZ_sf"/>
</dbReference>
<evidence type="ECO:0000256" key="3">
    <source>
        <dbReference type="ARBA" id="ARBA00023038"/>
    </source>
</evidence>
<dbReference type="GO" id="GO:0031941">
    <property type="term" value="C:filamentous actin"/>
    <property type="evidence" value="ECO:0007669"/>
    <property type="project" value="TreeGrafter"/>
</dbReference>
<dbReference type="InterPro" id="IPR001478">
    <property type="entry name" value="PDZ"/>
</dbReference>
<keyword evidence="2" id="KW-0963">Cytoplasm</keyword>
<feature type="region of interest" description="Disordered" evidence="4">
    <location>
        <begin position="123"/>
        <end position="154"/>
    </location>
</feature>
<protein>
    <submittedName>
        <fullName evidence="6">PDZ and LIM domain 5a</fullName>
    </submittedName>
</protein>
<dbReference type="GO" id="GO:0003779">
    <property type="term" value="F:actin binding"/>
    <property type="evidence" value="ECO:0007669"/>
    <property type="project" value="TreeGrafter"/>
</dbReference>
<dbReference type="SUPFAM" id="SSF50156">
    <property type="entry name" value="PDZ domain-like"/>
    <property type="match status" value="1"/>
</dbReference>
<reference evidence="6" key="1">
    <citation type="submission" date="2025-08" db="UniProtKB">
        <authorList>
            <consortium name="Ensembl"/>
        </authorList>
    </citation>
    <scope>IDENTIFICATION</scope>
</reference>
<dbReference type="GO" id="GO:0030036">
    <property type="term" value="P:actin cytoskeleton organization"/>
    <property type="evidence" value="ECO:0007669"/>
    <property type="project" value="TreeGrafter"/>
</dbReference>
<sequence>MSGKYSVVLQGPAPWGFRLQGGKDFNMPLSISRLSDGGKAAKAGVAVGDLVLSIDGISTDGMNHLEDDSVEIIKPVPMTTSIPSSSDITNSTHITSSSNRSARPFGGAASSHIASIPSAVSAFAPTSPAQNPNPQAPPTPTDGSPNHLPAVPRPSVYNTPINLYSNENACEVAMGQRRGLLESQGESFQLNGKPAMNRLPRKPITETDIEFYHVPTHGDASRKRIMEDTEDWRPRTGTSQSRSFRILAQITGTESEFDSSQEAESAKKTAKVVKINPKIGPKYHKLRDWHHGVSARTLNVLSLV</sequence>
<name>A0A8C2BAA1_CYPCA</name>
<dbReference type="Proteomes" id="UP000694700">
    <property type="component" value="Unplaced"/>
</dbReference>
<organism evidence="6 7">
    <name type="scientific">Cyprinus carpio</name>
    <name type="common">Common carp</name>
    <dbReference type="NCBI Taxonomy" id="7962"/>
    <lineage>
        <taxon>Eukaryota</taxon>
        <taxon>Metazoa</taxon>
        <taxon>Chordata</taxon>
        <taxon>Craniata</taxon>
        <taxon>Vertebrata</taxon>
        <taxon>Euteleostomi</taxon>
        <taxon>Actinopterygii</taxon>
        <taxon>Neopterygii</taxon>
        <taxon>Teleostei</taxon>
        <taxon>Ostariophysi</taxon>
        <taxon>Cypriniformes</taxon>
        <taxon>Cyprinidae</taxon>
        <taxon>Cyprininae</taxon>
        <taxon>Cyprinus</taxon>
    </lineage>
</organism>
<evidence type="ECO:0000256" key="2">
    <source>
        <dbReference type="ARBA" id="ARBA00022490"/>
    </source>
</evidence>
<dbReference type="AlphaFoldDB" id="A0A8C2BAA1"/>
<dbReference type="GO" id="GO:0007507">
    <property type="term" value="P:heart development"/>
    <property type="evidence" value="ECO:0007669"/>
    <property type="project" value="TreeGrafter"/>
</dbReference>
<dbReference type="CDD" id="cd06753">
    <property type="entry name" value="PDZ_PDLIM-like"/>
    <property type="match status" value="1"/>
</dbReference>
<keyword evidence="3" id="KW-0479">Metal-binding</keyword>
<dbReference type="GO" id="GO:0030018">
    <property type="term" value="C:Z disc"/>
    <property type="evidence" value="ECO:0007669"/>
    <property type="project" value="TreeGrafter"/>
</dbReference>
<dbReference type="GO" id="GO:0001725">
    <property type="term" value="C:stress fiber"/>
    <property type="evidence" value="ECO:0007669"/>
    <property type="project" value="TreeGrafter"/>
</dbReference>
<dbReference type="Ensembl" id="ENSCCRT00015119212.1">
    <property type="protein sequence ID" value="ENSCCRP00015115555.1"/>
    <property type="gene ID" value="ENSCCRG00015045670.1"/>
</dbReference>
<keyword evidence="3" id="KW-0440">LIM domain</keyword>
<dbReference type="Pfam" id="PF00595">
    <property type="entry name" value="PDZ"/>
    <property type="match status" value="1"/>
</dbReference>
<evidence type="ECO:0000256" key="1">
    <source>
        <dbReference type="ARBA" id="ARBA00004496"/>
    </source>
</evidence>
<dbReference type="SMART" id="SM00228">
    <property type="entry name" value="PDZ"/>
    <property type="match status" value="1"/>
</dbReference>
<dbReference type="FunFam" id="2.30.42.10:FF:000055">
    <property type="entry name" value="PDZ and LIM domain protein 3"/>
    <property type="match status" value="1"/>
</dbReference>
<dbReference type="GO" id="GO:0061061">
    <property type="term" value="P:muscle structure development"/>
    <property type="evidence" value="ECO:0007669"/>
    <property type="project" value="TreeGrafter"/>
</dbReference>
<keyword evidence="3" id="KW-0862">Zinc</keyword>
<dbReference type="PROSITE" id="PS50106">
    <property type="entry name" value="PDZ"/>
    <property type="match status" value="1"/>
</dbReference>
<dbReference type="PANTHER" id="PTHR24214:SF32">
    <property type="entry name" value="PDZ AND LIM DOMAIN PROTEIN 5"/>
    <property type="match status" value="1"/>
</dbReference>
<evidence type="ECO:0000313" key="7">
    <source>
        <dbReference type="Proteomes" id="UP000694700"/>
    </source>
</evidence>
<feature type="domain" description="PDZ" evidence="5">
    <location>
        <begin position="10"/>
        <end position="66"/>
    </location>
</feature>
<dbReference type="PANTHER" id="PTHR24214">
    <property type="entry name" value="PDZ AND LIM DOMAIN PROTEIN ZASP"/>
    <property type="match status" value="1"/>
</dbReference>
<dbReference type="GO" id="GO:0005912">
    <property type="term" value="C:adherens junction"/>
    <property type="evidence" value="ECO:0007669"/>
    <property type="project" value="TreeGrafter"/>
</dbReference>
<dbReference type="InterPro" id="IPR031847">
    <property type="entry name" value="PDLI1-4/Zasp-like_mid"/>
</dbReference>
<accession>A0A8C2BAA1</accession>
<feature type="compositionally biased region" description="Low complexity" evidence="4">
    <location>
        <begin position="123"/>
        <end position="133"/>
    </location>
</feature>
<feature type="region of interest" description="Disordered" evidence="4">
    <location>
        <begin position="81"/>
        <end position="110"/>
    </location>
</feature>
<evidence type="ECO:0000313" key="6">
    <source>
        <dbReference type="Ensembl" id="ENSCCRP00015115555.1"/>
    </source>
</evidence>
<dbReference type="InterPro" id="IPR050604">
    <property type="entry name" value="PDZ-LIM_domain"/>
</dbReference>
<dbReference type="Gene3D" id="2.30.42.10">
    <property type="match status" value="1"/>
</dbReference>
<dbReference type="GO" id="GO:0051371">
    <property type="term" value="F:muscle alpha-actinin binding"/>
    <property type="evidence" value="ECO:0007669"/>
    <property type="project" value="TreeGrafter"/>
</dbReference>
<feature type="compositionally biased region" description="Low complexity" evidence="4">
    <location>
        <begin position="84"/>
        <end position="101"/>
    </location>
</feature>
<proteinExistence type="predicted"/>